<keyword evidence="10" id="KW-0807">Transducer</keyword>
<evidence type="ECO:0000259" key="14">
    <source>
        <dbReference type="PROSITE" id="PS50262"/>
    </source>
</evidence>
<gene>
    <name evidence="15" type="ORF">CVLEPA_LOCUS1069</name>
</gene>
<feature type="transmembrane region" description="Helical" evidence="12">
    <location>
        <begin position="775"/>
        <end position="795"/>
    </location>
</feature>
<dbReference type="PRINTS" id="PR00237">
    <property type="entry name" value="GPCRRHODOPSN"/>
</dbReference>
<evidence type="ECO:0000256" key="9">
    <source>
        <dbReference type="ARBA" id="ARBA00023170"/>
    </source>
</evidence>
<keyword evidence="6 12" id="KW-1133">Transmembrane helix</keyword>
<evidence type="ECO:0000256" key="2">
    <source>
        <dbReference type="ARBA" id="ARBA00022475"/>
    </source>
</evidence>
<evidence type="ECO:0000256" key="5">
    <source>
        <dbReference type="ARBA" id="ARBA00022737"/>
    </source>
</evidence>
<dbReference type="Proteomes" id="UP001642483">
    <property type="component" value="Unassembled WGS sequence"/>
</dbReference>
<keyword evidence="7" id="KW-0297">G-protein coupled receptor</keyword>
<feature type="compositionally biased region" description="Polar residues" evidence="11">
    <location>
        <begin position="886"/>
        <end position="907"/>
    </location>
</feature>
<evidence type="ECO:0000256" key="6">
    <source>
        <dbReference type="ARBA" id="ARBA00022989"/>
    </source>
</evidence>
<dbReference type="InterPro" id="IPR032675">
    <property type="entry name" value="LRR_dom_sf"/>
</dbReference>
<dbReference type="EMBL" id="CAWYQH010000001">
    <property type="protein sequence ID" value="CAK8672072.1"/>
    <property type="molecule type" value="Genomic_DNA"/>
</dbReference>
<feature type="transmembrane region" description="Helical" evidence="12">
    <location>
        <begin position="576"/>
        <end position="597"/>
    </location>
</feature>
<dbReference type="InterPro" id="IPR001611">
    <property type="entry name" value="Leu-rich_rpt"/>
</dbReference>
<dbReference type="Pfam" id="PF00001">
    <property type="entry name" value="7tm_1"/>
    <property type="match status" value="1"/>
</dbReference>
<feature type="signal peptide" evidence="13">
    <location>
        <begin position="1"/>
        <end position="20"/>
    </location>
</feature>
<keyword evidence="2" id="KW-1003">Cell membrane</keyword>
<keyword evidence="9" id="KW-0675">Receptor</keyword>
<dbReference type="Gene3D" id="3.80.10.10">
    <property type="entry name" value="Ribonuclease Inhibitor"/>
    <property type="match status" value="1"/>
</dbReference>
<feature type="chain" id="PRO_5046412939" description="G-protein coupled receptors family 1 profile domain-containing protein" evidence="13">
    <location>
        <begin position="21"/>
        <end position="1035"/>
    </location>
</feature>
<dbReference type="PANTHER" id="PTHR24372">
    <property type="entry name" value="GLYCOPROTEIN HORMONE RECEPTOR"/>
    <property type="match status" value="1"/>
</dbReference>
<evidence type="ECO:0000256" key="8">
    <source>
        <dbReference type="ARBA" id="ARBA00023136"/>
    </source>
</evidence>
<feature type="region of interest" description="Disordered" evidence="11">
    <location>
        <begin position="880"/>
        <end position="935"/>
    </location>
</feature>
<feature type="compositionally biased region" description="Low complexity" evidence="11">
    <location>
        <begin position="908"/>
        <end position="926"/>
    </location>
</feature>
<protein>
    <recommendedName>
        <fullName evidence="14">G-protein coupled receptors family 1 profile domain-containing protein</fullName>
    </recommendedName>
</protein>
<keyword evidence="8 12" id="KW-0472">Membrane</keyword>
<evidence type="ECO:0000256" key="1">
    <source>
        <dbReference type="ARBA" id="ARBA00004651"/>
    </source>
</evidence>
<dbReference type="PROSITE" id="PS00237">
    <property type="entry name" value="G_PROTEIN_RECEP_F1_1"/>
    <property type="match status" value="1"/>
</dbReference>
<evidence type="ECO:0000256" key="4">
    <source>
        <dbReference type="ARBA" id="ARBA00022692"/>
    </source>
</evidence>
<accession>A0ABP0EX84</accession>
<keyword evidence="13" id="KW-0732">Signal</keyword>
<keyword evidence="3" id="KW-0433">Leucine-rich repeat</keyword>
<keyword evidence="4 12" id="KW-0812">Transmembrane</keyword>
<evidence type="ECO:0000256" key="12">
    <source>
        <dbReference type="SAM" id="Phobius"/>
    </source>
</evidence>
<comment type="subcellular location">
    <subcellularLocation>
        <location evidence="1">Cell membrane</location>
        <topology evidence="1">Multi-pass membrane protein</topology>
    </subcellularLocation>
</comment>
<evidence type="ECO:0000256" key="7">
    <source>
        <dbReference type="ARBA" id="ARBA00023040"/>
    </source>
</evidence>
<evidence type="ECO:0000256" key="11">
    <source>
        <dbReference type="SAM" id="MobiDB-lite"/>
    </source>
</evidence>
<dbReference type="Gene3D" id="1.20.1070.10">
    <property type="entry name" value="Rhodopsin 7-helix transmembrane proteins"/>
    <property type="match status" value="1"/>
</dbReference>
<feature type="transmembrane region" description="Helical" evidence="12">
    <location>
        <begin position="618"/>
        <end position="642"/>
    </location>
</feature>
<evidence type="ECO:0000256" key="3">
    <source>
        <dbReference type="ARBA" id="ARBA00022614"/>
    </source>
</evidence>
<dbReference type="Pfam" id="PF13855">
    <property type="entry name" value="LRR_8"/>
    <property type="match status" value="1"/>
</dbReference>
<proteinExistence type="predicted"/>
<dbReference type="InterPro" id="IPR002131">
    <property type="entry name" value="Gphrmn_rcpt_fam"/>
</dbReference>
<dbReference type="SUPFAM" id="SSF81321">
    <property type="entry name" value="Family A G protein-coupled receptor-like"/>
    <property type="match status" value="1"/>
</dbReference>
<dbReference type="InterPro" id="IPR017452">
    <property type="entry name" value="GPCR_Rhodpsn_7TM"/>
</dbReference>
<dbReference type="InterPro" id="IPR026906">
    <property type="entry name" value="LRR_5"/>
</dbReference>
<comment type="caution">
    <text evidence="15">The sequence shown here is derived from an EMBL/GenBank/DDBJ whole genome shotgun (WGS) entry which is preliminary data.</text>
</comment>
<dbReference type="InterPro" id="IPR000276">
    <property type="entry name" value="GPCR_Rhodpsn"/>
</dbReference>
<dbReference type="SUPFAM" id="SSF52058">
    <property type="entry name" value="L domain-like"/>
    <property type="match status" value="1"/>
</dbReference>
<evidence type="ECO:0000313" key="15">
    <source>
        <dbReference type="EMBL" id="CAK8672072.1"/>
    </source>
</evidence>
<feature type="domain" description="G-protein coupled receptors family 1 profile" evidence="14">
    <location>
        <begin position="503"/>
        <end position="792"/>
    </location>
</feature>
<feature type="transmembrane region" description="Helical" evidence="12">
    <location>
        <begin position="532"/>
        <end position="553"/>
    </location>
</feature>
<feature type="transmembrane region" description="Helical" evidence="12">
    <location>
        <begin position="740"/>
        <end position="763"/>
    </location>
</feature>
<keyword evidence="5" id="KW-0677">Repeat</keyword>
<reference evidence="15 16" key="1">
    <citation type="submission" date="2024-02" db="EMBL/GenBank/DDBJ databases">
        <authorList>
            <person name="Daric V."/>
            <person name="Darras S."/>
        </authorList>
    </citation>
    <scope>NUCLEOTIDE SEQUENCE [LARGE SCALE GENOMIC DNA]</scope>
</reference>
<evidence type="ECO:0000256" key="13">
    <source>
        <dbReference type="SAM" id="SignalP"/>
    </source>
</evidence>
<organism evidence="15 16">
    <name type="scientific">Clavelina lepadiformis</name>
    <name type="common">Light-bulb sea squirt</name>
    <name type="synonym">Ascidia lepadiformis</name>
    <dbReference type="NCBI Taxonomy" id="159417"/>
    <lineage>
        <taxon>Eukaryota</taxon>
        <taxon>Metazoa</taxon>
        <taxon>Chordata</taxon>
        <taxon>Tunicata</taxon>
        <taxon>Ascidiacea</taxon>
        <taxon>Aplousobranchia</taxon>
        <taxon>Clavelinidae</taxon>
        <taxon>Clavelina</taxon>
    </lineage>
</organism>
<feature type="transmembrane region" description="Helical" evidence="12">
    <location>
        <begin position="488"/>
        <end position="512"/>
    </location>
</feature>
<feature type="region of interest" description="Disordered" evidence="11">
    <location>
        <begin position="822"/>
        <end position="846"/>
    </location>
</feature>
<sequence length="1035" mass="115155">MFDNILFLWTTAALTALSVAKPTDSSPTTTADNSFENWCAVDKSGEICPHLHSKCCCEKTAINNELVVKCMDIEKIPPFPAGTHQLVLEKTKLKTLRQTSFNKTMLSTSLKALIIRDNKDLENIMARTFSGLHRLNHITIERNVNLGFIDVTAFSDLPKLSQLKIKNTALVDVEGFTNLETSSDHTLTIQMSENDQLRTIRSHAFANMTSEVLEVKITWNPNLELIEDYAFMGSGVKKLILNNNPSLRDISSAAFSGMQSLEALYLDNTPVKNLPGADLKKLKILSVKNTPNLVRIPESSLLPELREANLNYAFHCCALIDYGFQTVYENVEDNREKLDCETGLPLQEEGWGDVPISDEVHDESDDQYNADGLFYPIDYTEGFYDLDPTANSSSGDYFQQEPESLLNFPQGWFNIFPVTNSNSSVNYGGVYDSPGIISESQPSEIVQQHICYRHRNGSLLPFVPIRIAKCDQKPDNFSPCENLLGTTALVIASWVVSWLAVFGNLFIVFMLLAITVERSRSHQRHLSAPKFLILNLAIADFCMGMYILALTVMDGKSAGRYYVFAPEWQMFGGCDVFGFFSIFASQLSIYTLSVISLERWYAIRFAIQLDKRMTPKCARIVMAVGWVACLILATLPLVGVNSYKKNAMCLPMDVESASGKGYAAAILILDVMAFLVVVGSYLSMYATVRSANGRQKTLPEVFRLHQKRKGEEKRVKVKKSERGFGVIDSRTADARVAKRMAVLVFIDFACFFPISFFSLFALAGLPLLTISTAKILLVVFYPLNACWNPFLYAILTKSFRQDVKTFIKSQKHACLYGDDRPKASSCKNSDRFQVEKRSEGGSIRQEERRKTIQVYVEGDAEKSNAEGGALPAEIKTTRLGKRPFSKTKQGINPAYSFSNSKSDSTVRASNKVKSNYNNNNNAKGANPRGSIKSNFSSRTASEETLAGRFSLFNALAQFGISIFKRKRNPSDTANVPAESGRHSFETQVTGNGATSVYDKHETDGADIDLMANKMVDTVIVGIASPDSDQHCEAFI</sequence>
<feature type="transmembrane region" description="Helical" evidence="12">
    <location>
        <begin position="662"/>
        <end position="686"/>
    </location>
</feature>
<name>A0ABP0EX84_CLALP</name>
<dbReference type="PROSITE" id="PS50262">
    <property type="entry name" value="G_PROTEIN_RECEP_F1_2"/>
    <property type="match status" value="1"/>
</dbReference>
<dbReference type="Pfam" id="PF13306">
    <property type="entry name" value="LRR_5"/>
    <property type="match status" value="1"/>
</dbReference>
<keyword evidence="16" id="KW-1185">Reference proteome</keyword>
<evidence type="ECO:0000313" key="16">
    <source>
        <dbReference type="Proteomes" id="UP001642483"/>
    </source>
</evidence>
<dbReference type="PANTHER" id="PTHR24372:SF74">
    <property type="entry name" value="LP13728P"/>
    <property type="match status" value="1"/>
</dbReference>
<evidence type="ECO:0000256" key="10">
    <source>
        <dbReference type="ARBA" id="ARBA00023224"/>
    </source>
</evidence>
<dbReference type="PRINTS" id="PR00373">
    <property type="entry name" value="GLYCHORMONER"/>
</dbReference>